<dbReference type="InterPro" id="IPR006935">
    <property type="entry name" value="Helicase/UvrB_N"/>
</dbReference>
<accession>A0A0C2W199</accession>
<dbReference type="PROSITE" id="PS51192">
    <property type="entry name" value="HELICASE_ATP_BIND_1"/>
    <property type="match status" value="1"/>
</dbReference>
<evidence type="ECO:0000313" key="7">
    <source>
        <dbReference type="Proteomes" id="UP000031938"/>
    </source>
</evidence>
<feature type="domain" description="Helicase ATP-binding" evidence="4">
    <location>
        <begin position="168"/>
        <end position="320"/>
    </location>
</feature>
<evidence type="ECO:0000259" key="5">
    <source>
        <dbReference type="PROSITE" id="PS51194"/>
    </source>
</evidence>
<gene>
    <name evidence="6" type="ORF">KP78_13760</name>
</gene>
<feature type="domain" description="Helicase C-terminal" evidence="5">
    <location>
        <begin position="357"/>
        <end position="502"/>
    </location>
</feature>
<sequence length="505" mass="56887">MRFVDQSPYWIPQDFAHENHRLTRISETRELPPLNIDFPFSESLRSLLSGRQLLLDEVTTLYPLDVIHQHHLAGFITYEPSILSSNSKPRCLRCHQQDPTLFFSHPCARCKEECTYCRKCINMGKASSCTPIVLWCGPEAPLSLPTEPILSWEGTLSKPQHEASMNLVAAIKNKTSLLIWAVCGAGKTEMLFSGIEYALSKRLRVCIATPRTDVVLELVPRLKQAFSSSTVAGLYGGSEDRFGSAMITISTTHQLYRYRHAFDVMIVDEVDAFPYSMDESLQKAVEHSRKKDATLIYLSATPNKSIQAAAKRGELPMVAISARYHAHPLPEPVPKWIGNWKKSIDRKRIPIPLQKWIIHRLTNQIPILVFVPNIPYMERLEKLLSTSTTAKIAAVHAEDPGRKERVQQMRDNQLALLLTTTILERGVTFKGVEVAVLGAEEEIFTESALVQIAGRAGRNKDFPKGNVTFFHHGYTKAILEAQAHIRQMNLDAKKKGWLLTAKKGT</sequence>
<dbReference type="InterPro" id="IPR001650">
    <property type="entry name" value="Helicase_C-like"/>
</dbReference>
<evidence type="ECO:0000259" key="4">
    <source>
        <dbReference type="PROSITE" id="PS51192"/>
    </source>
</evidence>
<dbReference type="PANTHER" id="PTHR30580">
    <property type="entry name" value="PRIMOSOMAL PROTEIN N"/>
    <property type="match status" value="1"/>
</dbReference>
<dbReference type="Proteomes" id="UP000031938">
    <property type="component" value="Unassembled WGS sequence"/>
</dbReference>
<dbReference type="Pfam" id="PF00271">
    <property type="entry name" value="Helicase_C"/>
    <property type="match status" value="1"/>
</dbReference>
<evidence type="ECO:0000256" key="1">
    <source>
        <dbReference type="ARBA" id="ARBA00022741"/>
    </source>
</evidence>
<reference evidence="6 7" key="1">
    <citation type="submission" date="2015-01" db="EMBL/GenBank/DDBJ databases">
        <title>Genome sequencing of Jeotgalibacillus soli.</title>
        <authorList>
            <person name="Goh K.M."/>
            <person name="Chan K.-G."/>
            <person name="Yaakop A.S."/>
            <person name="Ee R."/>
            <person name="Gan H.M."/>
            <person name="Chan C.S."/>
        </authorList>
    </citation>
    <scope>NUCLEOTIDE SEQUENCE [LARGE SCALE GENOMIC DNA]</scope>
    <source>
        <strain evidence="6 7">P9</strain>
    </source>
</reference>
<dbReference type="PANTHER" id="PTHR30580:SF1">
    <property type="entry name" value="COMF OPERON PROTEIN 1"/>
    <property type="match status" value="1"/>
</dbReference>
<evidence type="ECO:0008006" key="8">
    <source>
        <dbReference type="Google" id="ProtNLM"/>
    </source>
</evidence>
<dbReference type="STRING" id="889306.KP78_13760"/>
<dbReference type="SUPFAM" id="SSF52540">
    <property type="entry name" value="P-loop containing nucleoside triphosphate hydrolases"/>
    <property type="match status" value="1"/>
</dbReference>
<dbReference type="SMART" id="SM00487">
    <property type="entry name" value="DEXDc"/>
    <property type="match status" value="1"/>
</dbReference>
<name>A0A0C2W199_9BACL</name>
<comment type="caution">
    <text evidence="6">The sequence shown here is derived from an EMBL/GenBank/DDBJ whole genome shotgun (WGS) entry which is preliminary data.</text>
</comment>
<dbReference type="AlphaFoldDB" id="A0A0C2W199"/>
<dbReference type="SMART" id="SM00490">
    <property type="entry name" value="HELICc"/>
    <property type="match status" value="1"/>
</dbReference>
<dbReference type="Pfam" id="PF04851">
    <property type="entry name" value="ResIII"/>
    <property type="match status" value="1"/>
</dbReference>
<keyword evidence="1" id="KW-0547">Nucleotide-binding</keyword>
<dbReference type="CDD" id="cd17925">
    <property type="entry name" value="DEXDc_ComFA"/>
    <property type="match status" value="1"/>
</dbReference>
<dbReference type="OrthoDB" id="2077914at2"/>
<dbReference type="GO" id="GO:0006302">
    <property type="term" value="P:double-strand break repair"/>
    <property type="evidence" value="ECO:0007669"/>
    <property type="project" value="TreeGrafter"/>
</dbReference>
<dbReference type="EMBL" id="JXRP01000009">
    <property type="protein sequence ID" value="KIL49908.1"/>
    <property type="molecule type" value="Genomic_DNA"/>
</dbReference>
<dbReference type="PROSITE" id="PS51194">
    <property type="entry name" value="HELICASE_CTER"/>
    <property type="match status" value="1"/>
</dbReference>
<keyword evidence="2" id="KW-0067">ATP-binding</keyword>
<protein>
    <recommendedName>
        <fullName evidence="8">Competence protein ComF</fullName>
    </recommendedName>
</protein>
<keyword evidence="7" id="KW-1185">Reference proteome</keyword>
<dbReference type="InterPro" id="IPR027417">
    <property type="entry name" value="P-loop_NTPase"/>
</dbReference>
<dbReference type="GO" id="GO:0006310">
    <property type="term" value="P:DNA recombination"/>
    <property type="evidence" value="ECO:0007669"/>
    <property type="project" value="TreeGrafter"/>
</dbReference>
<dbReference type="Gene3D" id="3.40.50.300">
    <property type="entry name" value="P-loop containing nucleotide triphosphate hydrolases"/>
    <property type="match status" value="2"/>
</dbReference>
<dbReference type="GO" id="GO:0003677">
    <property type="term" value="F:DNA binding"/>
    <property type="evidence" value="ECO:0007669"/>
    <property type="project" value="UniProtKB-KW"/>
</dbReference>
<dbReference type="GO" id="GO:0043138">
    <property type="term" value="F:3'-5' DNA helicase activity"/>
    <property type="evidence" value="ECO:0007669"/>
    <property type="project" value="TreeGrafter"/>
</dbReference>
<proteinExistence type="predicted"/>
<dbReference type="GO" id="GO:0005524">
    <property type="term" value="F:ATP binding"/>
    <property type="evidence" value="ECO:0007669"/>
    <property type="project" value="UniProtKB-KW"/>
</dbReference>
<dbReference type="PATRIC" id="fig|889306.3.peg.1385"/>
<dbReference type="GO" id="GO:0006270">
    <property type="term" value="P:DNA replication initiation"/>
    <property type="evidence" value="ECO:0007669"/>
    <property type="project" value="TreeGrafter"/>
</dbReference>
<evidence type="ECO:0000256" key="2">
    <source>
        <dbReference type="ARBA" id="ARBA00022840"/>
    </source>
</evidence>
<organism evidence="6 7">
    <name type="scientific">Jeotgalibacillus soli</name>
    <dbReference type="NCBI Taxonomy" id="889306"/>
    <lineage>
        <taxon>Bacteria</taxon>
        <taxon>Bacillati</taxon>
        <taxon>Bacillota</taxon>
        <taxon>Bacilli</taxon>
        <taxon>Bacillales</taxon>
        <taxon>Caryophanaceae</taxon>
        <taxon>Jeotgalibacillus</taxon>
    </lineage>
</organism>
<keyword evidence="3" id="KW-0238">DNA-binding</keyword>
<evidence type="ECO:0000313" key="6">
    <source>
        <dbReference type="EMBL" id="KIL49908.1"/>
    </source>
</evidence>
<dbReference type="GO" id="GO:0016787">
    <property type="term" value="F:hydrolase activity"/>
    <property type="evidence" value="ECO:0007669"/>
    <property type="project" value="InterPro"/>
</dbReference>
<evidence type="ECO:0000256" key="3">
    <source>
        <dbReference type="ARBA" id="ARBA00023125"/>
    </source>
</evidence>
<dbReference type="FunFam" id="3.40.50.300:FF:001736">
    <property type="entry name" value="COMF operon protein 1"/>
    <property type="match status" value="1"/>
</dbReference>
<dbReference type="InterPro" id="IPR014001">
    <property type="entry name" value="Helicase_ATP-bd"/>
</dbReference>